<name>A0A177TLZ1_9BASI</name>
<protein>
    <submittedName>
        <fullName evidence="1">Uncharacterized protein</fullName>
    </submittedName>
</protein>
<dbReference type="InterPro" id="IPR012816">
    <property type="entry name" value="NADAR"/>
</dbReference>
<evidence type="ECO:0000313" key="1">
    <source>
        <dbReference type="EMBL" id="KAE8250507.1"/>
    </source>
</evidence>
<dbReference type="Pfam" id="PF08719">
    <property type="entry name" value="NADAR"/>
    <property type="match status" value="1"/>
</dbReference>
<gene>
    <name evidence="1" type="ORF">A4X13_0g4664</name>
</gene>
<dbReference type="Gene3D" id="1.10.357.40">
    <property type="entry name" value="YbiA-like"/>
    <property type="match status" value="1"/>
</dbReference>
<reference evidence="1" key="2">
    <citation type="journal article" date="2019" name="IMA Fungus">
        <title>Genome sequencing and comparison of five Tilletia species to identify candidate genes for the detection of regulated species infecting wheat.</title>
        <authorList>
            <person name="Nguyen H.D.T."/>
            <person name="Sultana T."/>
            <person name="Kesanakurti P."/>
            <person name="Hambleton S."/>
        </authorList>
    </citation>
    <scope>NUCLEOTIDE SEQUENCE</scope>
    <source>
        <strain evidence="1">DAOMC 236416</strain>
    </source>
</reference>
<reference evidence="1" key="1">
    <citation type="submission" date="2016-04" db="EMBL/GenBank/DDBJ databases">
        <authorList>
            <person name="Nguyen H.D."/>
            <person name="Samba Siva P."/>
            <person name="Cullis J."/>
            <person name="Levesque C.A."/>
            <person name="Hambleton S."/>
        </authorList>
    </citation>
    <scope>NUCLEOTIDE SEQUENCE</scope>
    <source>
        <strain evidence="1">DAOMC 236416</strain>
    </source>
</reference>
<dbReference type="AlphaFoldDB" id="A0A177TLZ1"/>
<proteinExistence type="predicted"/>
<evidence type="ECO:0000313" key="2">
    <source>
        <dbReference type="Proteomes" id="UP000077521"/>
    </source>
</evidence>
<dbReference type="NCBIfam" id="TIGR02464">
    <property type="entry name" value="ribofla_fusion"/>
    <property type="match status" value="1"/>
</dbReference>
<dbReference type="SUPFAM" id="SSF143990">
    <property type="entry name" value="YbiA-like"/>
    <property type="match status" value="1"/>
</dbReference>
<dbReference type="CDD" id="cd15457">
    <property type="entry name" value="NADAR"/>
    <property type="match status" value="1"/>
</dbReference>
<dbReference type="OrthoDB" id="206452at2759"/>
<keyword evidence="2" id="KW-1185">Reference proteome</keyword>
<dbReference type="EMBL" id="LWDF02000318">
    <property type="protein sequence ID" value="KAE8250507.1"/>
    <property type="molecule type" value="Genomic_DNA"/>
</dbReference>
<sequence>MLAQDSVESNGPCRTKIRFYSNRKLYYFLTNFFPSPIAYFGHQFATAEAFFQAAKFDAHEKIQRRISRTEWPRFAFEQAQLHSRLVSGIWPQQRLEVMEIAQLLKYTQNPNLQQRLLQTGDAELIEDSKSDSFWGIGHGSGANHLGRILMEIRGRLRYLTVPMTGILGYSQTDSLLWSSKTRQLRVQPGLHTAPAAAHIFLHGMSFDELSHTIHGLVQTKKRVQHSPQVHARGAWIDTECVYCTPLPATGDDHPSFYEFTFKLRRDTLDPGTSLIFVLSLGDHTRTRRIRVTAS</sequence>
<accession>A0A177TLZ1</accession>
<organism evidence="1 2">
    <name type="scientific">Tilletia indica</name>
    <dbReference type="NCBI Taxonomy" id="43049"/>
    <lineage>
        <taxon>Eukaryota</taxon>
        <taxon>Fungi</taxon>
        <taxon>Dikarya</taxon>
        <taxon>Basidiomycota</taxon>
        <taxon>Ustilaginomycotina</taxon>
        <taxon>Exobasidiomycetes</taxon>
        <taxon>Tilletiales</taxon>
        <taxon>Tilletiaceae</taxon>
        <taxon>Tilletia</taxon>
    </lineage>
</organism>
<dbReference type="InterPro" id="IPR037238">
    <property type="entry name" value="YbiA-like_sf"/>
</dbReference>
<comment type="caution">
    <text evidence="1">The sequence shown here is derived from an EMBL/GenBank/DDBJ whole genome shotgun (WGS) entry which is preliminary data.</text>
</comment>
<dbReference type="Proteomes" id="UP000077521">
    <property type="component" value="Unassembled WGS sequence"/>
</dbReference>